<dbReference type="RefSeq" id="WP_199020565.1">
    <property type="nucleotide sequence ID" value="NZ_JAELUP010000103.1"/>
</dbReference>
<proteinExistence type="inferred from homology"/>
<organism evidence="9 10">
    <name type="scientific">Paenibacillus roseus</name>
    <dbReference type="NCBI Taxonomy" id="2798579"/>
    <lineage>
        <taxon>Bacteria</taxon>
        <taxon>Bacillati</taxon>
        <taxon>Bacillota</taxon>
        <taxon>Bacilli</taxon>
        <taxon>Bacillales</taxon>
        <taxon>Paenibacillaceae</taxon>
        <taxon>Paenibacillus</taxon>
    </lineage>
</organism>
<dbReference type="GO" id="GO:0033214">
    <property type="term" value="P:siderophore-iron import into cell"/>
    <property type="evidence" value="ECO:0007669"/>
    <property type="project" value="TreeGrafter"/>
</dbReference>
<feature type="transmembrane region" description="Helical" evidence="8">
    <location>
        <begin position="182"/>
        <end position="201"/>
    </location>
</feature>
<evidence type="ECO:0000256" key="1">
    <source>
        <dbReference type="ARBA" id="ARBA00004651"/>
    </source>
</evidence>
<dbReference type="FunFam" id="1.10.3470.10:FF:000001">
    <property type="entry name" value="Vitamin B12 ABC transporter permease BtuC"/>
    <property type="match status" value="1"/>
</dbReference>
<accession>A0A934J1A3</accession>
<reference evidence="9" key="1">
    <citation type="submission" date="2020-12" db="EMBL/GenBank/DDBJ databases">
        <authorList>
            <person name="Huq M.A."/>
        </authorList>
    </citation>
    <scope>NUCLEOTIDE SEQUENCE</scope>
    <source>
        <strain evidence="9">MAHUQ-46</strain>
    </source>
</reference>
<feature type="transmembrane region" description="Helical" evidence="8">
    <location>
        <begin position="84"/>
        <end position="103"/>
    </location>
</feature>
<evidence type="ECO:0000313" key="10">
    <source>
        <dbReference type="Proteomes" id="UP000640274"/>
    </source>
</evidence>
<keyword evidence="3" id="KW-0813">Transport</keyword>
<evidence type="ECO:0000256" key="5">
    <source>
        <dbReference type="ARBA" id="ARBA00022692"/>
    </source>
</evidence>
<sequence>MIGLLLLNILIFLSSVALGNRDIPFLDAWATVLGLGSDTYAFTIRQLRLPRVWTGFLAGCGLALSGAVLQVVTRNPLASPGVIGINAGAAAAVVTVLVLVPAFPTRQLPLVAFLGALAATAVIYSLALRKGGTMERMLLAGVGITAMAGAWITYLLTVAQVFRVSQAYIWMAGSLYARTWDHVWSLFPWIIVLFAVALLYARRLDLLQLSDISASGLGIKLNSTRIVLILISAGLAGSSVSVAGTVAFVGLMAPHMATYLAGSSNLKRLPVAALLGGALVMLSDLTGRILIPPYELPVGLITALIGAPYMLYLLLRRPTAL</sequence>
<dbReference type="PANTHER" id="PTHR30472:SF24">
    <property type="entry name" value="FERRIC ENTEROBACTIN TRANSPORT SYSTEM PERMEASE PROTEIN FEPG"/>
    <property type="match status" value="1"/>
</dbReference>
<evidence type="ECO:0000256" key="4">
    <source>
        <dbReference type="ARBA" id="ARBA00022475"/>
    </source>
</evidence>
<dbReference type="GO" id="GO:0005886">
    <property type="term" value="C:plasma membrane"/>
    <property type="evidence" value="ECO:0007669"/>
    <property type="project" value="UniProtKB-SubCell"/>
</dbReference>
<dbReference type="PANTHER" id="PTHR30472">
    <property type="entry name" value="FERRIC ENTEROBACTIN TRANSPORT SYSTEM PERMEASE PROTEIN"/>
    <property type="match status" value="1"/>
</dbReference>
<evidence type="ECO:0000256" key="8">
    <source>
        <dbReference type="SAM" id="Phobius"/>
    </source>
</evidence>
<dbReference type="SUPFAM" id="SSF81345">
    <property type="entry name" value="ABC transporter involved in vitamin B12 uptake, BtuC"/>
    <property type="match status" value="1"/>
</dbReference>
<dbReference type="InterPro" id="IPR000522">
    <property type="entry name" value="ABC_transptr_permease_BtuC"/>
</dbReference>
<comment type="similarity">
    <text evidence="2">Belongs to the binding-protein-dependent transport system permease family. FecCD subfamily.</text>
</comment>
<evidence type="ECO:0000313" key="9">
    <source>
        <dbReference type="EMBL" id="MBJ6362971.1"/>
    </source>
</evidence>
<keyword evidence="10" id="KW-1185">Reference proteome</keyword>
<dbReference type="GO" id="GO:0022857">
    <property type="term" value="F:transmembrane transporter activity"/>
    <property type="evidence" value="ECO:0007669"/>
    <property type="project" value="InterPro"/>
</dbReference>
<evidence type="ECO:0000256" key="6">
    <source>
        <dbReference type="ARBA" id="ARBA00022989"/>
    </source>
</evidence>
<dbReference type="Gene3D" id="1.10.3470.10">
    <property type="entry name" value="ABC transporter involved in vitamin B12 uptake, BtuC"/>
    <property type="match status" value="1"/>
</dbReference>
<keyword evidence="4" id="KW-1003">Cell membrane</keyword>
<feature type="transmembrane region" description="Helical" evidence="8">
    <location>
        <begin position="226"/>
        <end position="251"/>
    </location>
</feature>
<comment type="subcellular location">
    <subcellularLocation>
        <location evidence="1">Cell membrane</location>
        <topology evidence="1">Multi-pass membrane protein</topology>
    </subcellularLocation>
</comment>
<comment type="caution">
    <text evidence="9">The sequence shown here is derived from an EMBL/GenBank/DDBJ whole genome shotgun (WGS) entry which is preliminary data.</text>
</comment>
<dbReference type="InterPro" id="IPR037294">
    <property type="entry name" value="ABC_BtuC-like"/>
</dbReference>
<keyword evidence="6 8" id="KW-1133">Transmembrane helix</keyword>
<name>A0A934J1A3_9BACL</name>
<dbReference type="Pfam" id="PF01032">
    <property type="entry name" value="FecCD"/>
    <property type="match status" value="1"/>
</dbReference>
<feature type="transmembrane region" description="Helical" evidence="8">
    <location>
        <begin position="298"/>
        <end position="315"/>
    </location>
</feature>
<feature type="transmembrane region" description="Helical" evidence="8">
    <location>
        <begin position="271"/>
        <end position="291"/>
    </location>
</feature>
<gene>
    <name evidence="9" type="ORF">JFN88_17355</name>
</gene>
<evidence type="ECO:0000256" key="7">
    <source>
        <dbReference type="ARBA" id="ARBA00023136"/>
    </source>
</evidence>
<dbReference type="CDD" id="cd06550">
    <property type="entry name" value="TM_ABC_iron-siderophores_like"/>
    <property type="match status" value="1"/>
</dbReference>
<keyword evidence="5 8" id="KW-0812">Transmembrane</keyword>
<keyword evidence="7 8" id="KW-0472">Membrane</keyword>
<feature type="transmembrane region" description="Helical" evidence="8">
    <location>
        <begin position="109"/>
        <end position="127"/>
    </location>
</feature>
<protein>
    <submittedName>
        <fullName evidence="9">Iron ABC transporter permease</fullName>
    </submittedName>
</protein>
<dbReference type="EMBL" id="JAELUP010000103">
    <property type="protein sequence ID" value="MBJ6362971.1"/>
    <property type="molecule type" value="Genomic_DNA"/>
</dbReference>
<evidence type="ECO:0000256" key="3">
    <source>
        <dbReference type="ARBA" id="ARBA00022448"/>
    </source>
</evidence>
<dbReference type="Proteomes" id="UP000640274">
    <property type="component" value="Unassembled WGS sequence"/>
</dbReference>
<dbReference type="AlphaFoldDB" id="A0A934J1A3"/>
<feature type="transmembrane region" description="Helical" evidence="8">
    <location>
        <begin position="52"/>
        <end position="72"/>
    </location>
</feature>
<feature type="transmembrane region" description="Helical" evidence="8">
    <location>
        <begin position="139"/>
        <end position="162"/>
    </location>
</feature>
<evidence type="ECO:0000256" key="2">
    <source>
        <dbReference type="ARBA" id="ARBA00007935"/>
    </source>
</evidence>